<evidence type="ECO:0000313" key="2">
    <source>
        <dbReference type="Proteomes" id="UP001152795"/>
    </source>
</evidence>
<dbReference type="Proteomes" id="UP001152795">
    <property type="component" value="Unassembled WGS sequence"/>
</dbReference>
<gene>
    <name evidence="1" type="ORF">PACLA_8A076227</name>
</gene>
<accession>A0A6S7IPW6</accession>
<dbReference type="OrthoDB" id="10234324at2759"/>
<proteinExistence type="predicted"/>
<organism evidence="1 2">
    <name type="scientific">Paramuricea clavata</name>
    <name type="common">Red gorgonian</name>
    <name type="synonym">Violescent sea-whip</name>
    <dbReference type="NCBI Taxonomy" id="317549"/>
    <lineage>
        <taxon>Eukaryota</taxon>
        <taxon>Metazoa</taxon>
        <taxon>Cnidaria</taxon>
        <taxon>Anthozoa</taxon>
        <taxon>Octocorallia</taxon>
        <taxon>Malacalcyonacea</taxon>
        <taxon>Plexauridae</taxon>
        <taxon>Paramuricea</taxon>
    </lineage>
</organism>
<keyword evidence="2" id="KW-1185">Reference proteome</keyword>
<reference evidence="1" key="1">
    <citation type="submission" date="2020-04" db="EMBL/GenBank/DDBJ databases">
        <authorList>
            <person name="Alioto T."/>
            <person name="Alioto T."/>
            <person name="Gomez Garrido J."/>
        </authorList>
    </citation>
    <scope>NUCLEOTIDE SEQUENCE</scope>
    <source>
        <strain evidence="1">A484AB</strain>
    </source>
</reference>
<evidence type="ECO:0000313" key="1">
    <source>
        <dbReference type="EMBL" id="CAB4019726.1"/>
    </source>
</evidence>
<protein>
    <submittedName>
        <fullName evidence="1">Uncharacterized protein</fullName>
    </submittedName>
</protein>
<comment type="caution">
    <text evidence="1">The sequence shown here is derived from an EMBL/GenBank/DDBJ whole genome shotgun (WGS) entry which is preliminary data.</text>
</comment>
<sequence>MWQEQSAGGDMDVQGHLKNLVSPLFLPTLVILADVFNQSVFASEAAQSDIYPLWDDKANVDKFLGNINRMNDLPVLENPLNRRLQRHLLSILPQELTPEDIIETVLWEGATFLAQGEQEQDIIKMFEMKSFDFHDPGSLSHQFNDEFVSVASHLNKGQFSFPRNLCSPLCGE</sequence>
<dbReference type="EMBL" id="CACRXK020010603">
    <property type="protein sequence ID" value="CAB4019726.1"/>
    <property type="molecule type" value="Genomic_DNA"/>
</dbReference>
<feature type="non-terminal residue" evidence="1">
    <location>
        <position position="1"/>
    </location>
</feature>
<name>A0A6S7IPW6_PARCT</name>
<dbReference type="AlphaFoldDB" id="A0A6S7IPW6"/>